<evidence type="ECO:0000313" key="2">
    <source>
        <dbReference type="Proteomes" id="UP000601789"/>
    </source>
</evidence>
<organism evidence="1 2">
    <name type="scientific">Aquamicrobium zhengzhouense</name>
    <dbReference type="NCBI Taxonomy" id="2781738"/>
    <lineage>
        <taxon>Bacteria</taxon>
        <taxon>Pseudomonadati</taxon>
        <taxon>Pseudomonadota</taxon>
        <taxon>Alphaproteobacteria</taxon>
        <taxon>Hyphomicrobiales</taxon>
        <taxon>Phyllobacteriaceae</taxon>
        <taxon>Aquamicrobium</taxon>
    </lineage>
</organism>
<accession>A0ABS0SDY2</accession>
<gene>
    <name evidence="1" type="ORF">IOD40_12595</name>
</gene>
<name>A0ABS0SDY2_9HYPH</name>
<proteinExistence type="predicted"/>
<dbReference type="Proteomes" id="UP000601789">
    <property type="component" value="Unassembled WGS sequence"/>
</dbReference>
<comment type="caution">
    <text evidence="1">The sequence shown here is derived from an EMBL/GenBank/DDBJ whole genome shotgun (WGS) entry which is preliminary data.</text>
</comment>
<evidence type="ECO:0000313" key="1">
    <source>
        <dbReference type="EMBL" id="MBI1621498.1"/>
    </source>
</evidence>
<protein>
    <submittedName>
        <fullName evidence="1">Uncharacterized protein</fullName>
    </submittedName>
</protein>
<keyword evidence="2" id="KW-1185">Reference proteome</keyword>
<sequence>MRAPAAEYREMLRDGGEVVTLKRIVPNQPEQTLATVSARIKGYRPEEVVGSIQAGNRKAILLAEDLKDVSPPIQKNDRLVLASGGVLTVVTVDSSTHKYGTTVLAYVCQVSGTAL</sequence>
<reference evidence="1 2" key="1">
    <citation type="submission" date="2020-10" db="EMBL/GenBank/DDBJ databases">
        <title>Aquamicrobium zhengzhouensis sp. nov., a exopolysaccharide producing bacterium isolated from farmland soil.</title>
        <authorList>
            <person name="Wang X."/>
        </authorList>
    </citation>
    <scope>NUCLEOTIDE SEQUENCE [LARGE SCALE GENOMIC DNA]</scope>
    <source>
        <strain evidence="2">cd-1</strain>
    </source>
</reference>
<dbReference type="EMBL" id="JADGMQ010000008">
    <property type="protein sequence ID" value="MBI1621498.1"/>
    <property type="molecule type" value="Genomic_DNA"/>
</dbReference>